<feature type="domain" description="PHD-type" evidence="7">
    <location>
        <begin position="152"/>
        <end position="264"/>
    </location>
</feature>
<evidence type="ECO:0000259" key="7">
    <source>
        <dbReference type="PROSITE" id="PS51805"/>
    </source>
</evidence>
<organism evidence="8 9">
    <name type="scientific">Dioscorea zingiberensis</name>
    <dbReference type="NCBI Taxonomy" id="325984"/>
    <lineage>
        <taxon>Eukaryota</taxon>
        <taxon>Viridiplantae</taxon>
        <taxon>Streptophyta</taxon>
        <taxon>Embryophyta</taxon>
        <taxon>Tracheophyta</taxon>
        <taxon>Spermatophyta</taxon>
        <taxon>Magnoliopsida</taxon>
        <taxon>Liliopsida</taxon>
        <taxon>Dioscoreales</taxon>
        <taxon>Dioscoreaceae</taxon>
        <taxon>Dioscorea</taxon>
    </lineage>
</organism>
<dbReference type="InterPro" id="IPR019787">
    <property type="entry name" value="Znf_PHD-finger"/>
</dbReference>
<dbReference type="InterPro" id="IPR019786">
    <property type="entry name" value="Zinc_finger_PHD-type_CS"/>
</dbReference>
<dbReference type="Pfam" id="PF13832">
    <property type="entry name" value="zf-HC5HC2H_2"/>
    <property type="match status" value="1"/>
</dbReference>
<dbReference type="AlphaFoldDB" id="A0A9D5HSQ4"/>
<dbReference type="PANTHER" id="PTHR13793">
    <property type="entry name" value="PHD FINGER PROTEINS"/>
    <property type="match status" value="1"/>
</dbReference>
<dbReference type="InterPro" id="IPR011011">
    <property type="entry name" value="Znf_FYVE_PHD"/>
</dbReference>
<dbReference type="Gene3D" id="3.30.40.10">
    <property type="entry name" value="Zinc/RING finger domain, C3HC4 (zinc finger)"/>
    <property type="match status" value="2"/>
</dbReference>
<keyword evidence="3" id="KW-0862">Zinc</keyword>
<dbReference type="InterPro" id="IPR013083">
    <property type="entry name" value="Znf_RING/FYVE/PHD"/>
</dbReference>
<evidence type="ECO:0008006" key="10">
    <source>
        <dbReference type="Google" id="ProtNLM"/>
    </source>
</evidence>
<evidence type="ECO:0000256" key="5">
    <source>
        <dbReference type="SAM" id="MobiDB-lite"/>
    </source>
</evidence>
<evidence type="ECO:0000259" key="6">
    <source>
        <dbReference type="PROSITE" id="PS50016"/>
    </source>
</evidence>
<dbReference type="InterPro" id="IPR034732">
    <property type="entry name" value="EPHD"/>
</dbReference>
<feature type="region of interest" description="Disordered" evidence="5">
    <location>
        <begin position="67"/>
        <end position="87"/>
    </location>
</feature>
<dbReference type="Proteomes" id="UP001085076">
    <property type="component" value="Miscellaneous, Linkage group lg01"/>
</dbReference>
<evidence type="ECO:0000256" key="2">
    <source>
        <dbReference type="ARBA" id="ARBA00022771"/>
    </source>
</evidence>
<feature type="domain" description="PHD-type" evidence="6">
    <location>
        <begin position="94"/>
        <end position="147"/>
    </location>
</feature>
<dbReference type="Pfam" id="PF00628">
    <property type="entry name" value="PHD"/>
    <property type="match status" value="1"/>
</dbReference>
<dbReference type="InterPro" id="IPR001965">
    <property type="entry name" value="Znf_PHD"/>
</dbReference>
<sequence>MDSIFHGLPPSKRFKLLQSQPPSSDPPTPLCLPAKKRLETPLPFHSSSSCCLPAKKRVWAPLPISTIKHQDEETPAPAAPAAPADADEEEEDDGILCSVCQSTDGEPQNPIVICDGCELMVHASCYGNPLLKSIPDGDWFCLQCEHKNQCTTPSCCLCPVKHGALKPTVDGNWAHIVCALLVPEVFFKDSEGRDGIDCSLVPMKRREMSCYVCGVVSGCAVECSEPKCLLGFHVSCGLEKGLCFEFKEGKDGAAVVAGFSTIDWEIQDCAKEDMNVGTQKLDPSRILRQRLLNLFFLRFSTCFQG</sequence>
<name>A0A9D5HSQ4_9LILI</name>
<keyword evidence="1" id="KW-0479">Metal-binding</keyword>
<proteinExistence type="predicted"/>
<dbReference type="PANTHER" id="PTHR13793:SF148">
    <property type="entry name" value="RING_FYVE_PHD ZINC FINGER SUPERFAMILY PROTEIN"/>
    <property type="match status" value="1"/>
</dbReference>
<feature type="region of interest" description="Disordered" evidence="5">
    <location>
        <begin position="1"/>
        <end position="32"/>
    </location>
</feature>
<dbReference type="GO" id="GO:0006357">
    <property type="term" value="P:regulation of transcription by RNA polymerase II"/>
    <property type="evidence" value="ECO:0007669"/>
    <property type="project" value="TreeGrafter"/>
</dbReference>
<protein>
    <recommendedName>
        <fullName evidence="10">Protein Jade-1</fullName>
    </recommendedName>
</protein>
<dbReference type="SMART" id="SM00249">
    <property type="entry name" value="PHD"/>
    <property type="match status" value="1"/>
</dbReference>
<dbReference type="InterPro" id="IPR001876">
    <property type="entry name" value="Znf_RanBP2"/>
</dbReference>
<evidence type="ECO:0000256" key="3">
    <source>
        <dbReference type="ARBA" id="ARBA00022833"/>
    </source>
</evidence>
<evidence type="ECO:0000313" key="9">
    <source>
        <dbReference type="Proteomes" id="UP001085076"/>
    </source>
</evidence>
<dbReference type="EMBL" id="JAGGNH010000001">
    <property type="protein sequence ID" value="KAJ0988035.1"/>
    <property type="molecule type" value="Genomic_DNA"/>
</dbReference>
<reference evidence="8" key="1">
    <citation type="submission" date="2021-03" db="EMBL/GenBank/DDBJ databases">
        <authorList>
            <person name="Li Z."/>
            <person name="Yang C."/>
        </authorList>
    </citation>
    <scope>NUCLEOTIDE SEQUENCE</scope>
    <source>
        <strain evidence="8">Dzin_1.0</strain>
        <tissue evidence="8">Leaf</tissue>
    </source>
</reference>
<dbReference type="PROSITE" id="PS01358">
    <property type="entry name" value="ZF_RANBP2_1"/>
    <property type="match status" value="1"/>
</dbReference>
<dbReference type="PROSITE" id="PS01359">
    <property type="entry name" value="ZF_PHD_1"/>
    <property type="match status" value="1"/>
</dbReference>
<dbReference type="InterPro" id="IPR050701">
    <property type="entry name" value="Histone_Mod_Regulator"/>
</dbReference>
<feature type="compositionally biased region" description="Low complexity" evidence="5">
    <location>
        <begin position="75"/>
        <end position="84"/>
    </location>
</feature>
<evidence type="ECO:0000256" key="4">
    <source>
        <dbReference type="PROSITE-ProRule" id="PRU00146"/>
    </source>
</evidence>
<keyword evidence="9" id="KW-1185">Reference proteome</keyword>
<dbReference type="SUPFAM" id="SSF57903">
    <property type="entry name" value="FYVE/PHD zinc finger"/>
    <property type="match status" value="1"/>
</dbReference>
<dbReference type="PROSITE" id="PS50016">
    <property type="entry name" value="ZF_PHD_2"/>
    <property type="match status" value="1"/>
</dbReference>
<reference evidence="8" key="2">
    <citation type="journal article" date="2022" name="Hortic Res">
        <title>The genome of Dioscorea zingiberensis sheds light on the biosynthesis, origin and evolution of the medicinally important diosgenin saponins.</title>
        <authorList>
            <person name="Li Y."/>
            <person name="Tan C."/>
            <person name="Li Z."/>
            <person name="Guo J."/>
            <person name="Li S."/>
            <person name="Chen X."/>
            <person name="Wang C."/>
            <person name="Dai X."/>
            <person name="Yang H."/>
            <person name="Song W."/>
            <person name="Hou L."/>
            <person name="Xu J."/>
            <person name="Tong Z."/>
            <person name="Xu A."/>
            <person name="Yuan X."/>
            <person name="Wang W."/>
            <person name="Yang Q."/>
            <person name="Chen L."/>
            <person name="Sun Z."/>
            <person name="Wang K."/>
            <person name="Pan B."/>
            <person name="Chen J."/>
            <person name="Bao Y."/>
            <person name="Liu F."/>
            <person name="Qi X."/>
            <person name="Gang D.R."/>
            <person name="Wen J."/>
            <person name="Li J."/>
        </authorList>
    </citation>
    <scope>NUCLEOTIDE SEQUENCE</scope>
    <source>
        <strain evidence="8">Dzin_1.0</strain>
    </source>
</reference>
<comment type="caution">
    <text evidence="8">The sequence shown here is derived from an EMBL/GenBank/DDBJ whole genome shotgun (WGS) entry which is preliminary data.</text>
</comment>
<dbReference type="OrthoDB" id="20839at2759"/>
<evidence type="ECO:0000313" key="8">
    <source>
        <dbReference type="EMBL" id="KAJ0988035.1"/>
    </source>
</evidence>
<accession>A0A9D5HSQ4</accession>
<dbReference type="GO" id="GO:0008270">
    <property type="term" value="F:zinc ion binding"/>
    <property type="evidence" value="ECO:0007669"/>
    <property type="project" value="UniProtKB-KW"/>
</dbReference>
<evidence type="ECO:0000256" key="1">
    <source>
        <dbReference type="ARBA" id="ARBA00022723"/>
    </source>
</evidence>
<keyword evidence="2 4" id="KW-0863">Zinc-finger</keyword>
<gene>
    <name evidence="8" type="ORF">J5N97_006391</name>
</gene>
<dbReference type="CDD" id="cd15492">
    <property type="entry name" value="PHD_BRPF_JADE_like"/>
    <property type="match status" value="1"/>
</dbReference>
<dbReference type="PROSITE" id="PS51805">
    <property type="entry name" value="EPHD"/>
    <property type="match status" value="1"/>
</dbReference>